<evidence type="ECO:0000313" key="6">
    <source>
        <dbReference type="Proteomes" id="UP000655588"/>
    </source>
</evidence>
<organism evidence="5 6">
    <name type="scientific">Frieseomelitta varia</name>
    <dbReference type="NCBI Taxonomy" id="561572"/>
    <lineage>
        <taxon>Eukaryota</taxon>
        <taxon>Metazoa</taxon>
        <taxon>Ecdysozoa</taxon>
        <taxon>Arthropoda</taxon>
        <taxon>Hexapoda</taxon>
        <taxon>Insecta</taxon>
        <taxon>Pterygota</taxon>
        <taxon>Neoptera</taxon>
        <taxon>Endopterygota</taxon>
        <taxon>Hymenoptera</taxon>
        <taxon>Apocrita</taxon>
        <taxon>Aculeata</taxon>
        <taxon>Apoidea</taxon>
        <taxon>Anthophila</taxon>
        <taxon>Apidae</taxon>
        <taxon>Frieseomelitta</taxon>
    </lineage>
</organism>
<dbReference type="PANTHER" id="PTHR23110:SF94">
    <property type="entry name" value="ZINC FINGER PROTEIN CHINMO"/>
    <property type="match status" value="1"/>
</dbReference>
<dbReference type="CDD" id="cd18315">
    <property type="entry name" value="BTB_POZ_BAB-like"/>
    <property type="match status" value="1"/>
</dbReference>
<dbReference type="GO" id="GO:0005634">
    <property type="term" value="C:nucleus"/>
    <property type="evidence" value="ECO:0007669"/>
    <property type="project" value="UniProtKB-SubCell"/>
</dbReference>
<name>A0A833RJK1_9HYME</name>
<dbReference type="Pfam" id="PF00651">
    <property type="entry name" value="BTB"/>
    <property type="match status" value="1"/>
</dbReference>
<comment type="caution">
    <text evidence="5">The sequence shown here is derived from an EMBL/GenBank/DDBJ whole genome shotgun (WGS) entry which is preliminary data.</text>
</comment>
<dbReference type="PROSITE" id="PS50097">
    <property type="entry name" value="BTB"/>
    <property type="match status" value="1"/>
</dbReference>
<sequence length="511" mass="55413">MNIKEPRRTRYSLVRRAIPKGRWSVTLSDRKPTPICRTKDMFLTLDLSLEPTAAPYLLNARRYRVTFKAHRLILAACSKHFQELFEGMPASPAGLIVILDGTSAHNMASLLEFMYRGEVHVSQESLSSFLKAAECLQVKGLSIEHEKLAVAQRHATENNNSSTDVGGAAGGSSNGVGSSDNGDTGIGSASGNVDGSGNAAGNAGGVVGGGIGEVSDVGDIMKRTPTPAPSPAAAYTVPSLNPHYYESPPKMLMRSPSDVDTLGRASVLRDGTAFRPASAPHPLLENHFYQPFIYPSETPAHPHTAPHTPTELEQELERARSEERSNCDLKESVAEDLRIKQEPVAMTDRERADKLAERLSGEVYSSGRGFDGGHYGSNSNHIQHGAQVGHAIMPLPPAHPPTPDLSPAPTTPAMWNTKLNKAGTVSTPDDTEGCIETLVLLLNKKFASYEWDLCKIVYYQSRSIKLDGQIKPEIIQIPQKPSLEEDSKPNALPLFILRNSVPRTPDNCKCK</sequence>
<gene>
    <name evidence="5" type="ORF">E2986_11654</name>
</gene>
<evidence type="ECO:0000256" key="1">
    <source>
        <dbReference type="ARBA" id="ARBA00004123"/>
    </source>
</evidence>
<evidence type="ECO:0000259" key="4">
    <source>
        <dbReference type="PROSITE" id="PS50097"/>
    </source>
</evidence>
<evidence type="ECO:0000256" key="3">
    <source>
        <dbReference type="SAM" id="MobiDB-lite"/>
    </source>
</evidence>
<proteinExistence type="predicted"/>
<accession>A0A833RJK1</accession>
<reference evidence="5" key="1">
    <citation type="submission" date="2019-11" db="EMBL/GenBank/DDBJ databases">
        <title>The nuclear and mitochondrial genomes of Frieseomelitta varia - a highly eusocial stingless bee (Meliponini) with a permanently sterile worker caste.</title>
        <authorList>
            <person name="Freitas F.C.P."/>
            <person name="Lourenco A.P."/>
            <person name="Nunes F.M.F."/>
            <person name="Paschoal A.R."/>
            <person name="Abreu F.C.P."/>
            <person name="Barbin F.O."/>
            <person name="Bataglia L."/>
            <person name="Cardoso-Junior C.A.M."/>
            <person name="Cervoni M.S."/>
            <person name="Silva S.R."/>
            <person name="Dalarmi F."/>
            <person name="Del Lama M.A."/>
            <person name="Depintor T.S."/>
            <person name="Ferreira K.M."/>
            <person name="Goria P.S."/>
            <person name="Jaskot M.C."/>
            <person name="Lago D.C."/>
            <person name="Luna-Lucena D."/>
            <person name="Moda L.M."/>
            <person name="Nascimento L."/>
            <person name="Pedrino M."/>
            <person name="Rabico F.O."/>
            <person name="Sanches F.C."/>
            <person name="Santos D.E."/>
            <person name="Santos C.G."/>
            <person name="Vieira J."/>
            <person name="Lopes T.F."/>
            <person name="Barchuk A.R."/>
            <person name="Hartfelder K."/>
            <person name="Simoes Z.L.P."/>
            <person name="Bitondi M.M.G."/>
            <person name="Pinheiro D.G."/>
        </authorList>
    </citation>
    <scope>NUCLEOTIDE SEQUENCE</scope>
    <source>
        <strain evidence="5">USP_RPSP 00005682</strain>
        <tissue evidence="5">Whole individual</tissue>
    </source>
</reference>
<feature type="compositionally biased region" description="Low complexity" evidence="3">
    <location>
        <begin position="175"/>
        <end position="193"/>
    </location>
</feature>
<dbReference type="SUPFAM" id="SSF54695">
    <property type="entry name" value="POZ domain"/>
    <property type="match status" value="1"/>
</dbReference>
<dbReference type="GO" id="GO:0006357">
    <property type="term" value="P:regulation of transcription by RNA polymerase II"/>
    <property type="evidence" value="ECO:0007669"/>
    <property type="project" value="TreeGrafter"/>
</dbReference>
<protein>
    <recommendedName>
        <fullName evidence="4">BTB domain-containing protein</fullName>
    </recommendedName>
</protein>
<comment type="subcellular location">
    <subcellularLocation>
        <location evidence="1">Nucleus</location>
    </subcellularLocation>
</comment>
<feature type="domain" description="BTB" evidence="4">
    <location>
        <begin position="39"/>
        <end position="123"/>
    </location>
</feature>
<dbReference type="SMART" id="SM00225">
    <property type="entry name" value="BTB"/>
    <property type="match status" value="1"/>
</dbReference>
<feature type="region of interest" description="Disordered" evidence="3">
    <location>
        <begin position="154"/>
        <end position="193"/>
    </location>
</feature>
<dbReference type="PANTHER" id="PTHR23110">
    <property type="entry name" value="BTB DOMAIN TRANSCRIPTION FACTOR"/>
    <property type="match status" value="1"/>
</dbReference>
<dbReference type="InterPro" id="IPR051095">
    <property type="entry name" value="Dros_DevTransReg"/>
</dbReference>
<evidence type="ECO:0000256" key="2">
    <source>
        <dbReference type="ARBA" id="ARBA00023242"/>
    </source>
</evidence>
<dbReference type="InterPro" id="IPR000210">
    <property type="entry name" value="BTB/POZ_dom"/>
</dbReference>
<dbReference type="AlphaFoldDB" id="A0A833RJK1"/>
<evidence type="ECO:0000313" key="5">
    <source>
        <dbReference type="EMBL" id="KAF3429844.1"/>
    </source>
</evidence>
<dbReference type="EMBL" id="WNWW01000140">
    <property type="protein sequence ID" value="KAF3429844.1"/>
    <property type="molecule type" value="Genomic_DNA"/>
</dbReference>
<keyword evidence="2" id="KW-0539">Nucleus</keyword>
<dbReference type="InterPro" id="IPR011333">
    <property type="entry name" value="SKP1/BTB/POZ_sf"/>
</dbReference>
<dbReference type="Gene3D" id="3.30.710.10">
    <property type="entry name" value="Potassium Channel Kv1.1, Chain A"/>
    <property type="match status" value="1"/>
</dbReference>
<dbReference type="Proteomes" id="UP000655588">
    <property type="component" value="Unassembled WGS sequence"/>
</dbReference>
<keyword evidence="6" id="KW-1185">Reference proteome</keyword>